<evidence type="ECO:0000256" key="2">
    <source>
        <dbReference type="ARBA" id="ARBA00022448"/>
    </source>
</evidence>
<sequence length="297" mass="33040">MRKRWTRRRKQQLFGMTMIVPAALLLCITIVTPLFRSIYASFLDDSLLSEDHAWNGFQNYITLLSSSEFYHSLRVTLLYVICVVGIELILGTILALLLHSQIRFRSFFRSIMLIPWAIPTIVSAVIFLVIYNGDYGVLNQILMTTGISDHKLNALNDLTLALPAVMGVAIWRQTPLMAIMILAGLQNIPASLYEAATIDGAGARSSFFHITLPSLKPVLANVALLMTVNNFQMFTLFYTLTNGGPVGATKSLAILTYETAFEQYDLGLGAAIGVIWMILLLLFSIPLYRMAHASREG</sequence>
<keyword evidence="5 7" id="KW-1133">Transmembrane helix</keyword>
<feature type="transmembrane region" description="Helical" evidence="7">
    <location>
        <begin position="12"/>
        <end position="35"/>
    </location>
</feature>
<keyword evidence="10" id="KW-1185">Reference proteome</keyword>
<evidence type="ECO:0000256" key="3">
    <source>
        <dbReference type="ARBA" id="ARBA00022475"/>
    </source>
</evidence>
<feature type="transmembrane region" description="Helical" evidence="7">
    <location>
        <begin position="77"/>
        <end position="98"/>
    </location>
</feature>
<dbReference type="Pfam" id="PF00528">
    <property type="entry name" value="BPD_transp_1"/>
    <property type="match status" value="1"/>
</dbReference>
<gene>
    <name evidence="9" type="ORF">J2Z69_001663</name>
</gene>
<dbReference type="InterPro" id="IPR035906">
    <property type="entry name" value="MetI-like_sf"/>
</dbReference>
<comment type="caution">
    <text evidence="9">The sequence shown here is derived from an EMBL/GenBank/DDBJ whole genome shotgun (WGS) entry which is preliminary data.</text>
</comment>
<keyword evidence="6 7" id="KW-0472">Membrane</keyword>
<accession>A0ABS4JFZ9</accession>
<dbReference type="SUPFAM" id="SSF161098">
    <property type="entry name" value="MetI-like"/>
    <property type="match status" value="1"/>
</dbReference>
<feature type="transmembrane region" description="Helical" evidence="7">
    <location>
        <begin position="110"/>
        <end position="132"/>
    </location>
</feature>
<evidence type="ECO:0000256" key="1">
    <source>
        <dbReference type="ARBA" id="ARBA00004651"/>
    </source>
</evidence>
<comment type="similarity">
    <text evidence="7">Belongs to the binding-protein-dependent transport system permease family.</text>
</comment>
<dbReference type="PROSITE" id="PS50928">
    <property type="entry name" value="ABC_TM1"/>
    <property type="match status" value="1"/>
</dbReference>
<evidence type="ECO:0000256" key="5">
    <source>
        <dbReference type="ARBA" id="ARBA00022989"/>
    </source>
</evidence>
<keyword evidence="9" id="KW-0762">Sugar transport</keyword>
<evidence type="ECO:0000313" key="9">
    <source>
        <dbReference type="EMBL" id="MBP2000632.1"/>
    </source>
</evidence>
<keyword evidence="2 7" id="KW-0813">Transport</keyword>
<dbReference type="RefSeq" id="WP_209860976.1">
    <property type="nucleotide sequence ID" value="NZ_JAGGLD010000002.1"/>
</dbReference>
<proteinExistence type="inferred from homology"/>
<feature type="transmembrane region" description="Helical" evidence="7">
    <location>
        <begin position="266"/>
        <end position="288"/>
    </location>
</feature>
<dbReference type="InterPro" id="IPR000515">
    <property type="entry name" value="MetI-like"/>
</dbReference>
<comment type="subcellular location">
    <subcellularLocation>
        <location evidence="1 7">Cell membrane</location>
        <topology evidence="1 7">Multi-pass membrane protein</topology>
    </subcellularLocation>
</comment>
<protein>
    <submittedName>
        <fullName evidence="9">Multiple sugar transport system permease protein</fullName>
    </submittedName>
</protein>
<dbReference type="InterPro" id="IPR051393">
    <property type="entry name" value="ABC_transporter_permease"/>
</dbReference>
<evidence type="ECO:0000259" key="8">
    <source>
        <dbReference type="PROSITE" id="PS50928"/>
    </source>
</evidence>
<dbReference type="PANTHER" id="PTHR30193">
    <property type="entry name" value="ABC TRANSPORTER PERMEASE PROTEIN"/>
    <property type="match status" value="1"/>
</dbReference>
<organism evidence="9 10">
    <name type="scientific">Paenibacillus shirakamiensis</name>
    <dbReference type="NCBI Taxonomy" id="1265935"/>
    <lineage>
        <taxon>Bacteria</taxon>
        <taxon>Bacillati</taxon>
        <taxon>Bacillota</taxon>
        <taxon>Bacilli</taxon>
        <taxon>Bacillales</taxon>
        <taxon>Paenibacillaceae</taxon>
        <taxon>Paenibacillus</taxon>
    </lineage>
</organism>
<evidence type="ECO:0000256" key="6">
    <source>
        <dbReference type="ARBA" id="ARBA00023136"/>
    </source>
</evidence>
<dbReference type="CDD" id="cd06261">
    <property type="entry name" value="TM_PBP2"/>
    <property type="match status" value="1"/>
</dbReference>
<evidence type="ECO:0000256" key="4">
    <source>
        <dbReference type="ARBA" id="ARBA00022692"/>
    </source>
</evidence>
<reference evidence="9 10" key="1">
    <citation type="submission" date="2021-03" db="EMBL/GenBank/DDBJ databases">
        <title>Genomic Encyclopedia of Type Strains, Phase IV (KMG-IV): sequencing the most valuable type-strain genomes for metagenomic binning, comparative biology and taxonomic classification.</title>
        <authorList>
            <person name="Goeker M."/>
        </authorList>
    </citation>
    <scope>NUCLEOTIDE SEQUENCE [LARGE SCALE GENOMIC DNA]</scope>
    <source>
        <strain evidence="9 10">DSM 26806</strain>
    </source>
</reference>
<evidence type="ECO:0000256" key="7">
    <source>
        <dbReference type="RuleBase" id="RU363032"/>
    </source>
</evidence>
<name>A0ABS4JFZ9_9BACL</name>
<dbReference type="Proteomes" id="UP001519288">
    <property type="component" value="Unassembled WGS sequence"/>
</dbReference>
<dbReference type="EMBL" id="JAGGLD010000002">
    <property type="protein sequence ID" value="MBP2000632.1"/>
    <property type="molecule type" value="Genomic_DNA"/>
</dbReference>
<feature type="domain" description="ABC transmembrane type-1" evidence="8">
    <location>
        <begin position="73"/>
        <end position="287"/>
    </location>
</feature>
<keyword evidence="4 7" id="KW-0812">Transmembrane</keyword>
<evidence type="ECO:0000313" key="10">
    <source>
        <dbReference type="Proteomes" id="UP001519288"/>
    </source>
</evidence>
<feature type="transmembrane region" description="Helical" evidence="7">
    <location>
        <begin position="152"/>
        <end position="171"/>
    </location>
</feature>
<dbReference type="Gene3D" id="1.10.3720.10">
    <property type="entry name" value="MetI-like"/>
    <property type="match status" value="1"/>
</dbReference>
<keyword evidence="3" id="KW-1003">Cell membrane</keyword>
<dbReference type="PANTHER" id="PTHR30193:SF37">
    <property type="entry name" value="INNER MEMBRANE ABC TRANSPORTER PERMEASE PROTEIN YCJO"/>
    <property type="match status" value="1"/>
</dbReference>